<organism evidence="2 3">
    <name type="scientific">Pseudomonas chlororaphis</name>
    <dbReference type="NCBI Taxonomy" id="587753"/>
    <lineage>
        <taxon>Bacteria</taxon>
        <taxon>Pseudomonadati</taxon>
        <taxon>Pseudomonadota</taxon>
        <taxon>Gammaproteobacteria</taxon>
        <taxon>Pseudomonadales</taxon>
        <taxon>Pseudomonadaceae</taxon>
        <taxon>Pseudomonas</taxon>
    </lineage>
</organism>
<reference evidence="2 3" key="1">
    <citation type="submission" date="2018-03" db="EMBL/GenBank/DDBJ databases">
        <title>Diversity of phytobeneficial traits revealed by whole-genome analysis of worldwide-isolated phenazine-producing Pseudomonas spp.</title>
        <authorList>
            <person name="Biessy A."/>
            <person name="Novinscak A."/>
            <person name="Blom J."/>
            <person name="Leger G."/>
            <person name="Thomashow L.S."/>
            <person name="Cazorla F.M."/>
            <person name="Josic D."/>
            <person name="Filion M."/>
        </authorList>
    </citation>
    <scope>NUCLEOTIDE SEQUENCE [LARGE SCALE GENOMIC DNA]</scope>
    <source>
        <strain evidence="2 3">B25</strain>
    </source>
</reference>
<feature type="region of interest" description="Disordered" evidence="1">
    <location>
        <begin position="1"/>
        <end position="35"/>
    </location>
</feature>
<dbReference type="Proteomes" id="UP000268048">
    <property type="component" value="Chromosome"/>
</dbReference>
<name>A0A3G7TQZ6_9PSED</name>
<dbReference type="AlphaFoldDB" id="A0A3G7TQZ6"/>
<accession>A0A3G7TQZ6</accession>
<sequence length="67" mass="7121">MHHAGIVAAAAGRDRRRSRRKGGFPDPAGRPDRPVWRPLRCRAQLAAAATTGTAPSPCSRCRACEAA</sequence>
<protein>
    <submittedName>
        <fullName evidence="2">Uncharacterized protein</fullName>
    </submittedName>
</protein>
<feature type="compositionally biased region" description="Low complexity" evidence="1">
    <location>
        <begin position="1"/>
        <end position="11"/>
    </location>
</feature>
<evidence type="ECO:0000313" key="3">
    <source>
        <dbReference type="Proteomes" id="UP000268048"/>
    </source>
</evidence>
<evidence type="ECO:0000313" key="2">
    <source>
        <dbReference type="EMBL" id="AZE49524.1"/>
    </source>
</evidence>
<evidence type="ECO:0000256" key="1">
    <source>
        <dbReference type="SAM" id="MobiDB-lite"/>
    </source>
</evidence>
<proteinExistence type="predicted"/>
<gene>
    <name evidence="2" type="ORF">C4K04_3855</name>
</gene>
<dbReference type="EMBL" id="CP027753">
    <property type="protein sequence ID" value="AZE49524.1"/>
    <property type="molecule type" value="Genomic_DNA"/>
</dbReference>